<dbReference type="FunFam" id="3.40.1160.10:FF:000027">
    <property type="entry name" value="Aspartokinase"/>
    <property type="match status" value="1"/>
</dbReference>
<evidence type="ECO:0000256" key="15">
    <source>
        <dbReference type="RuleBase" id="RU004249"/>
    </source>
</evidence>
<dbReference type="NCBIfam" id="TIGR00657">
    <property type="entry name" value="asp_kinases"/>
    <property type="match status" value="1"/>
</dbReference>
<dbReference type="GO" id="GO:0009089">
    <property type="term" value="P:lysine biosynthetic process via diaminopimelate"/>
    <property type="evidence" value="ECO:0007669"/>
    <property type="project" value="UniProtKB-UniPathway"/>
</dbReference>
<dbReference type="InterPro" id="IPR005260">
    <property type="entry name" value="Asp_kin_monofn"/>
</dbReference>
<dbReference type="UniPathway" id="UPA00034">
    <property type="reaction ID" value="UER00015"/>
</dbReference>
<evidence type="ECO:0000313" key="18">
    <source>
        <dbReference type="Proteomes" id="UP000501830"/>
    </source>
</evidence>
<evidence type="ECO:0000256" key="1">
    <source>
        <dbReference type="ARBA" id="ARBA00003121"/>
    </source>
</evidence>
<keyword evidence="11" id="KW-0457">Lysine biosynthesis</keyword>
<feature type="binding site" evidence="13">
    <location>
        <begin position="219"/>
        <end position="220"/>
    </location>
    <ligand>
        <name>ATP</name>
        <dbReference type="ChEBI" id="CHEBI:30616"/>
    </ligand>
</feature>
<dbReference type="GO" id="GO:0009090">
    <property type="term" value="P:homoserine biosynthetic process"/>
    <property type="evidence" value="ECO:0007669"/>
    <property type="project" value="TreeGrafter"/>
</dbReference>
<dbReference type="PANTHER" id="PTHR21499">
    <property type="entry name" value="ASPARTATE KINASE"/>
    <property type="match status" value="1"/>
</dbReference>
<protein>
    <recommendedName>
        <fullName evidence="14">Aspartokinase</fullName>
        <ecNumber evidence="14">2.7.2.4</ecNumber>
    </recommendedName>
</protein>
<dbReference type="Gene3D" id="1.20.120.1320">
    <property type="entry name" value="Aspartokinase, catalytic domain"/>
    <property type="match status" value="1"/>
</dbReference>
<proteinExistence type="inferred from homology"/>
<dbReference type="NCBIfam" id="NF006540">
    <property type="entry name" value="PRK09034.1"/>
    <property type="match status" value="1"/>
</dbReference>
<keyword evidence="8 14" id="KW-0418">Kinase</keyword>
<dbReference type="UniPathway" id="UPA00051">
    <property type="reaction ID" value="UER00462"/>
</dbReference>
<dbReference type="InterPro" id="IPR045865">
    <property type="entry name" value="ACT-like_dom_sf"/>
</dbReference>
<dbReference type="GO" id="GO:0004072">
    <property type="term" value="F:aspartate kinase activity"/>
    <property type="evidence" value="ECO:0007669"/>
    <property type="project" value="UniProtKB-EC"/>
</dbReference>
<organism evidence="17 18">
    <name type="scientific">Jeotgalibaca porci</name>
    <dbReference type="NCBI Taxonomy" id="1868793"/>
    <lineage>
        <taxon>Bacteria</taxon>
        <taxon>Bacillati</taxon>
        <taxon>Bacillota</taxon>
        <taxon>Bacilli</taxon>
        <taxon>Lactobacillales</taxon>
        <taxon>Carnobacteriaceae</taxon>
        <taxon>Jeotgalibaca</taxon>
    </lineage>
</organism>
<keyword evidence="6 14" id="KW-0808">Transferase</keyword>
<dbReference type="InterPro" id="IPR042199">
    <property type="entry name" value="AsparK_Bifunc_asparK/hSer_DH"/>
</dbReference>
<dbReference type="UniPathway" id="UPA00050">
    <property type="reaction ID" value="UER00461"/>
</dbReference>
<dbReference type="GeneID" id="94552031"/>
<evidence type="ECO:0000256" key="11">
    <source>
        <dbReference type="ARBA" id="ARBA00023154"/>
    </source>
</evidence>
<dbReference type="EMBL" id="CP049889">
    <property type="protein sequence ID" value="QIK50928.1"/>
    <property type="molecule type" value="Genomic_DNA"/>
</dbReference>
<evidence type="ECO:0000256" key="10">
    <source>
        <dbReference type="ARBA" id="ARBA00022915"/>
    </source>
</evidence>
<dbReference type="PIRSF" id="PIRSF000726">
    <property type="entry name" value="Asp_kin"/>
    <property type="match status" value="1"/>
</dbReference>
<dbReference type="InterPro" id="IPR001341">
    <property type="entry name" value="Asp_kinase"/>
</dbReference>
<comment type="pathway">
    <text evidence="3 15">Amino-acid biosynthesis; L-methionine biosynthesis via de novo pathway; L-homoserine from L-aspartate: step 1/3.</text>
</comment>
<gene>
    <name evidence="17" type="ORF">G7058_01995</name>
</gene>
<dbReference type="Gene3D" id="3.30.2130.10">
    <property type="entry name" value="VC0802-like"/>
    <property type="match status" value="1"/>
</dbReference>
<evidence type="ECO:0000256" key="12">
    <source>
        <dbReference type="ARBA" id="ARBA00047872"/>
    </source>
</evidence>
<evidence type="ECO:0000256" key="9">
    <source>
        <dbReference type="ARBA" id="ARBA00022840"/>
    </source>
</evidence>
<dbReference type="Pfam" id="PF00696">
    <property type="entry name" value="AA_kinase"/>
    <property type="match status" value="1"/>
</dbReference>
<evidence type="ECO:0000256" key="8">
    <source>
        <dbReference type="ARBA" id="ARBA00022777"/>
    </source>
</evidence>
<dbReference type="InterPro" id="IPR054352">
    <property type="entry name" value="ACT_Aspartokinase"/>
</dbReference>
<dbReference type="GO" id="GO:0019877">
    <property type="term" value="P:diaminopimelate biosynthetic process"/>
    <property type="evidence" value="ECO:0007669"/>
    <property type="project" value="UniProtKB-KW"/>
</dbReference>
<dbReference type="InterPro" id="IPR018042">
    <property type="entry name" value="Aspartate_kinase_CS"/>
</dbReference>
<evidence type="ECO:0000256" key="4">
    <source>
        <dbReference type="ARBA" id="ARBA00005139"/>
    </source>
</evidence>
<dbReference type="CDD" id="cd04245">
    <property type="entry name" value="AAK_AKiii-YclM-BS"/>
    <property type="match status" value="1"/>
</dbReference>
<dbReference type="SUPFAM" id="SSF55021">
    <property type="entry name" value="ACT-like"/>
    <property type="match status" value="2"/>
</dbReference>
<comment type="function">
    <text evidence="1">Catalyzes the phosphorylation of the beta-carboxyl group of aspartic acid with ATP to yield 4-phospho-L-aspartate, which is involved in the branched biosynthetic pathway leading to the biosynthesis of amino acids threonine, isoleucine and methionine.</text>
</comment>
<evidence type="ECO:0000256" key="5">
    <source>
        <dbReference type="ARBA" id="ARBA00010122"/>
    </source>
</evidence>
<evidence type="ECO:0000256" key="14">
    <source>
        <dbReference type="RuleBase" id="RU003448"/>
    </source>
</evidence>
<dbReference type="CDD" id="cd04916">
    <property type="entry name" value="ACT_AKiii-YclM-BS_2"/>
    <property type="match status" value="1"/>
</dbReference>
<dbReference type="Pfam" id="PF22468">
    <property type="entry name" value="ACT_9"/>
    <property type="match status" value="1"/>
</dbReference>
<dbReference type="PROSITE" id="PS51671">
    <property type="entry name" value="ACT"/>
    <property type="match status" value="1"/>
</dbReference>
<comment type="pathway">
    <text evidence="2 15">Amino-acid biosynthesis; L-lysine biosynthesis via DAP pathway; (S)-tetrahydrodipicolinate from L-aspartate: step 1/4.</text>
</comment>
<evidence type="ECO:0000259" key="16">
    <source>
        <dbReference type="PROSITE" id="PS51671"/>
    </source>
</evidence>
<dbReference type="GO" id="GO:0005829">
    <property type="term" value="C:cytosol"/>
    <property type="evidence" value="ECO:0007669"/>
    <property type="project" value="TreeGrafter"/>
</dbReference>
<dbReference type="CDD" id="cd04911">
    <property type="entry name" value="ACT_AKiii-YclM-BS_1"/>
    <property type="match status" value="1"/>
</dbReference>
<feature type="binding site" evidence="13">
    <location>
        <position position="225"/>
    </location>
    <ligand>
        <name>ATP</name>
        <dbReference type="ChEBI" id="CHEBI:30616"/>
    </ligand>
</feature>
<keyword evidence="15" id="KW-0028">Amino-acid biosynthesis</keyword>
<dbReference type="FunFam" id="3.30.2130.10:FF:000001">
    <property type="entry name" value="Bifunctional aspartokinase/homoserine dehydrogenase"/>
    <property type="match status" value="1"/>
</dbReference>
<comment type="catalytic activity">
    <reaction evidence="12 14">
        <text>L-aspartate + ATP = 4-phospho-L-aspartate + ADP</text>
        <dbReference type="Rhea" id="RHEA:23776"/>
        <dbReference type="ChEBI" id="CHEBI:29991"/>
        <dbReference type="ChEBI" id="CHEBI:30616"/>
        <dbReference type="ChEBI" id="CHEBI:57535"/>
        <dbReference type="ChEBI" id="CHEBI:456216"/>
        <dbReference type="EC" id="2.7.2.4"/>
    </reaction>
</comment>
<comment type="similarity">
    <text evidence="5 14">Belongs to the aspartokinase family.</text>
</comment>
<feature type="binding site" evidence="13">
    <location>
        <begin position="5"/>
        <end position="8"/>
    </location>
    <ligand>
        <name>ATP</name>
        <dbReference type="ChEBI" id="CHEBI:30616"/>
    </ligand>
</feature>
<dbReference type="InterPro" id="IPR036393">
    <property type="entry name" value="AceGlu_kinase-like_sf"/>
</dbReference>
<dbReference type="Gene3D" id="3.40.1160.10">
    <property type="entry name" value="Acetylglutamate kinase-like"/>
    <property type="match status" value="1"/>
</dbReference>
<feature type="binding site" evidence="13">
    <location>
        <position position="120"/>
    </location>
    <ligand>
        <name>substrate</name>
    </ligand>
</feature>
<dbReference type="GO" id="GO:0009088">
    <property type="term" value="P:threonine biosynthetic process"/>
    <property type="evidence" value="ECO:0007669"/>
    <property type="project" value="UniProtKB-UniPathway"/>
</dbReference>
<dbReference type="PROSITE" id="PS00324">
    <property type="entry name" value="ASPARTOKINASE"/>
    <property type="match status" value="1"/>
</dbReference>
<evidence type="ECO:0000256" key="3">
    <source>
        <dbReference type="ARBA" id="ARBA00004986"/>
    </source>
</evidence>
<dbReference type="InterPro" id="IPR002912">
    <property type="entry name" value="ACT_dom"/>
</dbReference>
<dbReference type="EC" id="2.7.2.4" evidence="14"/>
<evidence type="ECO:0000256" key="7">
    <source>
        <dbReference type="ARBA" id="ARBA00022741"/>
    </source>
</evidence>
<keyword evidence="18" id="KW-1185">Reference proteome</keyword>
<evidence type="ECO:0000256" key="2">
    <source>
        <dbReference type="ARBA" id="ARBA00004766"/>
    </source>
</evidence>
<comment type="pathway">
    <text evidence="4 15">Amino-acid biosynthesis; L-threonine biosynthesis; L-threonine from L-aspartate: step 1/5.</text>
</comment>
<reference evidence="17 18" key="1">
    <citation type="journal article" date="2017" name="Int. J. Syst. Evol. Microbiol.">
        <title>Jeotgalibaca porci sp. nov. and Jeotgalibaca arthritidis sp. nov., isolated from pigs, and emended description of the genus Jeotgalibaca.</title>
        <authorList>
            <person name="Zamora L."/>
            <person name="Perez-Sancho M."/>
            <person name="Dominguez L."/>
            <person name="Fernandez-Garayzabal J.F."/>
            <person name="Vela A.I."/>
        </authorList>
    </citation>
    <scope>NUCLEOTIDE SEQUENCE [LARGE SCALE GENOMIC DNA]</scope>
    <source>
        <strain evidence="17 18">CCUG 69148</strain>
    </source>
</reference>
<dbReference type="PANTHER" id="PTHR21499:SF67">
    <property type="entry name" value="ASPARTOKINASE 3"/>
    <property type="match status" value="1"/>
</dbReference>
<accession>A0A6G7WFH4</accession>
<dbReference type="InterPro" id="IPR035804">
    <property type="entry name" value="AKIII_YclM_N"/>
</dbReference>
<name>A0A6G7WFH4_9LACT</name>
<dbReference type="Proteomes" id="UP000501830">
    <property type="component" value="Chromosome"/>
</dbReference>
<dbReference type="RefSeq" id="WP_166061969.1">
    <property type="nucleotide sequence ID" value="NZ_CP049889.1"/>
</dbReference>
<dbReference type="GO" id="GO:0005524">
    <property type="term" value="F:ATP binding"/>
    <property type="evidence" value="ECO:0007669"/>
    <property type="project" value="UniProtKB-KW"/>
</dbReference>
<evidence type="ECO:0000256" key="13">
    <source>
        <dbReference type="PIRSR" id="PIRSR000726-1"/>
    </source>
</evidence>
<keyword evidence="7 13" id="KW-0547">Nucleotide-binding</keyword>
<sequence length="450" mass="49472">MKVVKFGGSSLASGKQLEKVMNIIKADSDRRIVIVSAPGKRNADDSKVTDQLIAFAKAVIAGDPYESIQASILSRYQEIADELNIQSDVMEKIHTHFRKLLATSFRSPALLEDAFKASGEDNHAKLIAAYFNESGLPARYVSPKEAGIYVTSQPGNASILPESYNYLFHLRDNEEVLVIPGFFGYNENEEIITFSRGGSDITGAIVANGVKAELYENFTDVDAIYAANPNHIDNPEKIYHLTYSEMRELSYSGFSVFHDEALQPAFSASVPVHVKNTNRPDGKGTLITRTRPKTNRILSGIASSSGFASIHITKYLMNREVGFIRKLAQIFEELGLSIEHIPSGVDDMTIVMRRNQLTPGKQAALLYRLQNELKADDVHMEANLCLIMLVGEGMVASVGTTARATQALADAGINLNMITQGSSEISIMFGIEEEKEATAVKVIYDAFFNE</sequence>
<feature type="binding site" evidence="13">
    <location>
        <position position="49"/>
    </location>
    <ligand>
        <name>substrate</name>
    </ligand>
</feature>
<dbReference type="KEGG" id="jpo:G7058_01995"/>
<feature type="domain" description="ACT" evidence="16">
    <location>
        <begin position="389"/>
        <end position="450"/>
    </location>
</feature>
<dbReference type="AlphaFoldDB" id="A0A6G7WFH4"/>
<evidence type="ECO:0000256" key="6">
    <source>
        <dbReference type="ARBA" id="ARBA00022679"/>
    </source>
</evidence>
<dbReference type="SUPFAM" id="SSF53633">
    <property type="entry name" value="Carbamate kinase-like"/>
    <property type="match status" value="1"/>
</dbReference>
<dbReference type="InterPro" id="IPR001048">
    <property type="entry name" value="Asp/Glu/Uridylate_kinase"/>
</dbReference>
<evidence type="ECO:0000313" key="17">
    <source>
        <dbReference type="EMBL" id="QIK50928.1"/>
    </source>
</evidence>
<keyword evidence="9 13" id="KW-0067">ATP-binding</keyword>
<keyword evidence="10" id="KW-0220">Diaminopimelate biosynthesis</keyword>